<dbReference type="AlphaFoldDB" id="A0A8H6XZ23"/>
<dbReference type="InterPro" id="IPR010730">
    <property type="entry name" value="HET"/>
</dbReference>
<dbReference type="OrthoDB" id="5125733at2759"/>
<reference evidence="2" key="1">
    <citation type="submission" date="2020-05" db="EMBL/GenBank/DDBJ databases">
        <title>Mycena genomes resolve the evolution of fungal bioluminescence.</title>
        <authorList>
            <person name="Tsai I.J."/>
        </authorList>
    </citation>
    <scope>NUCLEOTIDE SEQUENCE</scope>
    <source>
        <strain evidence="2">160909Yilan</strain>
    </source>
</reference>
<dbReference type="PANTHER" id="PTHR33112">
    <property type="entry name" value="DOMAIN PROTEIN, PUTATIVE-RELATED"/>
    <property type="match status" value="1"/>
</dbReference>
<protein>
    <submittedName>
        <fullName evidence="2">Het domain protein</fullName>
    </submittedName>
</protein>
<dbReference type="EMBL" id="JACAZH010000016">
    <property type="protein sequence ID" value="KAF7349379.1"/>
    <property type="molecule type" value="Genomic_DNA"/>
</dbReference>
<organism evidence="2 3">
    <name type="scientific">Mycena sanguinolenta</name>
    <dbReference type="NCBI Taxonomy" id="230812"/>
    <lineage>
        <taxon>Eukaryota</taxon>
        <taxon>Fungi</taxon>
        <taxon>Dikarya</taxon>
        <taxon>Basidiomycota</taxon>
        <taxon>Agaricomycotina</taxon>
        <taxon>Agaricomycetes</taxon>
        <taxon>Agaricomycetidae</taxon>
        <taxon>Agaricales</taxon>
        <taxon>Marasmiineae</taxon>
        <taxon>Mycenaceae</taxon>
        <taxon>Mycena</taxon>
    </lineage>
</organism>
<evidence type="ECO:0000313" key="3">
    <source>
        <dbReference type="Proteomes" id="UP000623467"/>
    </source>
</evidence>
<comment type="caution">
    <text evidence="2">The sequence shown here is derived from an EMBL/GenBank/DDBJ whole genome shotgun (WGS) entry which is preliminary data.</text>
</comment>
<dbReference type="Proteomes" id="UP000623467">
    <property type="component" value="Unassembled WGS sequence"/>
</dbReference>
<proteinExistence type="predicted"/>
<evidence type="ECO:0000313" key="2">
    <source>
        <dbReference type="EMBL" id="KAF7349379.1"/>
    </source>
</evidence>
<keyword evidence="3" id="KW-1185">Reference proteome</keyword>
<accession>A0A8H6XZ23</accession>
<evidence type="ECO:0000259" key="1">
    <source>
        <dbReference type="Pfam" id="PF06985"/>
    </source>
</evidence>
<dbReference type="PANTHER" id="PTHR33112:SF16">
    <property type="entry name" value="HETEROKARYON INCOMPATIBILITY DOMAIN-CONTAINING PROTEIN"/>
    <property type="match status" value="1"/>
</dbReference>
<feature type="domain" description="Heterokaryon incompatibility" evidence="1">
    <location>
        <begin position="105"/>
        <end position="203"/>
    </location>
</feature>
<gene>
    <name evidence="2" type="ORF">MSAN_01727700</name>
</gene>
<dbReference type="Pfam" id="PF06985">
    <property type="entry name" value="HET"/>
    <property type="match status" value="1"/>
</dbReference>
<name>A0A8H6XZ23_9AGAR</name>
<sequence length="499" mass="55427">MLDKFCSAHKSSVHGLTASNSSIIPYTHSQTTAVPMKCGLGTEYVRWSRQKRAVLRASTWRTALDNHSECPKPAQDRVLPTPVIDCTIPEQPRLYMSDGTVRGSYVALSYVWGEDQPNKTKRHNIDSYALKIDVGLLPQTAKDAIWMTHAFGEKYLWIDAFCIIQDSAEDKHREIAKIPQIFADASFTIVAARASKASAGFLHDCPSPSVPIRRLPFPCRDAGHFGTVYVEQDALSKYDDACDVDDPVHKHSMRLNVGDAVRDLHDLSSHRLALEWMPGPGEEPFDPKADSIFDHNKRTTLWDNIVHNYTGRRVTQIEDKLIALAGLASRFSARWKMGPYLAGLWRNNLQHDLLWHVVGGAQESRPDGYRAPSWSWASVEGPVQAAKLHRPETSLYEVKDSGVTLASDKLAFGGVTAGYLTIRAPLLQATWHSGGDLYVSAPQLQFSSSSTSSHPESGPSKIYLGGGAEYRRVGCFQDYPRWVGKDGIQDLSLQDIVLV</sequence>